<dbReference type="AlphaFoldDB" id="A0AAW1NQT5"/>
<evidence type="ECO:0000256" key="6">
    <source>
        <dbReference type="ARBA" id="ARBA00022792"/>
    </source>
</evidence>
<evidence type="ECO:0000313" key="12">
    <source>
        <dbReference type="Proteomes" id="UP001465755"/>
    </source>
</evidence>
<keyword evidence="6" id="KW-0999">Mitochondrion inner membrane</keyword>
<dbReference type="PANTHER" id="PTHR12700">
    <property type="entry name" value="ATP SYNTHASE SUBUNIT D, MITOCHONDRIAL"/>
    <property type="match status" value="1"/>
</dbReference>
<evidence type="ECO:0000256" key="5">
    <source>
        <dbReference type="ARBA" id="ARBA00022781"/>
    </source>
</evidence>
<comment type="similarity">
    <text evidence="2">Belongs to the ATPase d subunit family.</text>
</comment>
<dbReference type="InterPro" id="IPR008689">
    <property type="entry name" value="ATP_synth_F0_dsu_mt"/>
</dbReference>
<protein>
    <recommendedName>
        <fullName evidence="13">ATP synthase subunit d, mitochondrial</fullName>
    </recommendedName>
</protein>
<accession>A0AAW1NQT5</accession>
<keyword evidence="9" id="KW-0472">Membrane</keyword>
<dbReference type="Proteomes" id="UP001465755">
    <property type="component" value="Unassembled WGS sequence"/>
</dbReference>
<keyword evidence="4" id="KW-0138">CF(0)</keyword>
<keyword evidence="3" id="KW-0813">Transport</keyword>
<evidence type="ECO:0000256" key="9">
    <source>
        <dbReference type="ARBA" id="ARBA00023136"/>
    </source>
</evidence>
<evidence type="ECO:0008006" key="13">
    <source>
        <dbReference type="Google" id="ProtNLM"/>
    </source>
</evidence>
<evidence type="ECO:0000256" key="1">
    <source>
        <dbReference type="ARBA" id="ARBA00004273"/>
    </source>
</evidence>
<evidence type="ECO:0000256" key="10">
    <source>
        <dbReference type="SAM" id="Coils"/>
    </source>
</evidence>
<comment type="subcellular location">
    <subcellularLocation>
        <location evidence="1">Mitochondrion inner membrane</location>
    </subcellularLocation>
</comment>
<keyword evidence="5" id="KW-0375">Hydrogen ion transport</keyword>
<keyword evidence="8" id="KW-0496">Mitochondrion</keyword>
<dbReference type="SUPFAM" id="SSF161065">
    <property type="entry name" value="ATP synthase D chain-like"/>
    <property type="match status" value="1"/>
</dbReference>
<keyword evidence="12" id="KW-1185">Reference proteome</keyword>
<dbReference type="GO" id="GO:0005743">
    <property type="term" value="C:mitochondrial inner membrane"/>
    <property type="evidence" value="ECO:0007669"/>
    <property type="project" value="UniProtKB-SubCell"/>
</dbReference>
<evidence type="ECO:0000256" key="4">
    <source>
        <dbReference type="ARBA" id="ARBA00022547"/>
    </source>
</evidence>
<evidence type="ECO:0000256" key="2">
    <source>
        <dbReference type="ARBA" id="ARBA00006842"/>
    </source>
</evidence>
<gene>
    <name evidence="11" type="ORF">WJX73_009644</name>
</gene>
<name>A0AAW1NQT5_9CHLO</name>
<evidence type="ECO:0000256" key="8">
    <source>
        <dbReference type="ARBA" id="ARBA00023128"/>
    </source>
</evidence>
<reference evidence="11 12" key="1">
    <citation type="journal article" date="2024" name="Nat. Commun.">
        <title>Phylogenomics reveals the evolutionary origins of lichenization in chlorophyte algae.</title>
        <authorList>
            <person name="Puginier C."/>
            <person name="Libourel C."/>
            <person name="Otte J."/>
            <person name="Skaloud P."/>
            <person name="Haon M."/>
            <person name="Grisel S."/>
            <person name="Petersen M."/>
            <person name="Berrin J.G."/>
            <person name="Delaux P.M."/>
            <person name="Dal Grande F."/>
            <person name="Keller J."/>
        </authorList>
    </citation>
    <scope>NUCLEOTIDE SEQUENCE [LARGE SCALE GENOMIC DNA]</scope>
    <source>
        <strain evidence="11 12">SAG 2036</strain>
    </source>
</reference>
<sequence>MLRAYSALRVARRVPGARAFAANAPDAIADESNWDELSELVQSEEGRRTVATLRSRIMDFASTASKSEEVKDPDWAKYQDIDPKILGELRKAYEGLKFPDFDPSQDLKAVQQEFAPILKQAGELEEYSQKRMKELEQDIKNVQAEKERIATTTIDEELAADPELAKRIDQEISEGKWSV</sequence>
<dbReference type="InterPro" id="IPR036228">
    <property type="entry name" value="ATP_synth_F0_dsu_sf_mt"/>
</dbReference>
<keyword evidence="7" id="KW-0406">Ion transport</keyword>
<dbReference type="GO" id="GO:0045259">
    <property type="term" value="C:proton-transporting ATP synthase complex"/>
    <property type="evidence" value="ECO:0007669"/>
    <property type="project" value="UniProtKB-KW"/>
</dbReference>
<organism evidence="11 12">
    <name type="scientific">Symbiochloris irregularis</name>
    <dbReference type="NCBI Taxonomy" id="706552"/>
    <lineage>
        <taxon>Eukaryota</taxon>
        <taxon>Viridiplantae</taxon>
        <taxon>Chlorophyta</taxon>
        <taxon>core chlorophytes</taxon>
        <taxon>Trebouxiophyceae</taxon>
        <taxon>Trebouxiales</taxon>
        <taxon>Trebouxiaceae</taxon>
        <taxon>Symbiochloris</taxon>
    </lineage>
</organism>
<evidence type="ECO:0000313" key="11">
    <source>
        <dbReference type="EMBL" id="KAK9788838.1"/>
    </source>
</evidence>
<dbReference type="GO" id="GO:0015986">
    <property type="term" value="P:proton motive force-driven ATP synthesis"/>
    <property type="evidence" value="ECO:0007669"/>
    <property type="project" value="InterPro"/>
</dbReference>
<proteinExistence type="inferred from homology"/>
<keyword evidence="10" id="KW-0175">Coiled coil</keyword>
<evidence type="ECO:0000256" key="7">
    <source>
        <dbReference type="ARBA" id="ARBA00023065"/>
    </source>
</evidence>
<dbReference type="GO" id="GO:0015078">
    <property type="term" value="F:proton transmembrane transporter activity"/>
    <property type="evidence" value="ECO:0007669"/>
    <property type="project" value="InterPro"/>
</dbReference>
<comment type="caution">
    <text evidence="11">The sequence shown here is derived from an EMBL/GenBank/DDBJ whole genome shotgun (WGS) entry which is preliminary data.</text>
</comment>
<dbReference type="Pfam" id="PF05873">
    <property type="entry name" value="Mt_ATP-synt_D"/>
    <property type="match status" value="1"/>
</dbReference>
<evidence type="ECO:0000256" key="3">
    <source>
        <dbReference type="ARBA" id="ARBA00022448"/>
    </source>
</evidence>
<dbReference type="EMBL" id="JALJOQ010000220">
    <property type="protein sequence ID" value="KAK9788838.1"/>
    <property type="molecule type" value="Genomic_DNA"/>
</dbReference>
<feature type="coiled-coil region" evidence="10">
    <location>
        <begin position="125"/>
        <end position="152"/>
    </location>
</feature>
<dbReference type="Gene3D" id="6.10.280.70">
    <property type="match status" value="1"/>
</dbReference>